<dbReference type="RefSeq" id="WP_202242945.1">
    <property type="nucleotide sequence ID" value="NZ_JAESIY010000002.1"/>
</dbReference>
<feature type="domain" description="AMP-dependent synthetase/ligase" evidence="2">
    <location>
        <begin position="50"/>
        <end position="195"/>
    </location>
</feature>
<gene>
    <name evidence="3" type="ORF">JL102_04200</name>
</gene>
<dbReference type="SUPFAM" id="SSF56801">
    <property type="entry name" value="Acetyl-CoA synthetase-like"/>
    <property type="match status" value="1"/>
</dbReference>
<dbReference type="Proteomes" id="UP000659388">
    <property type="component" value="Unassembled WGS sequence"/>
</dbReference>
<comment type="similarity">
    <text evidence="1">Belongs to the ATP-dependent AMP-binding enzyme family.</text>
</comment>
<dbReference type="AlphaFoldDB" id="A0A937F622"/>
<organism evidence="3 4">
    <name type="scientific">Fulvivirga sediminis</name>
    <dbReference type="NCBI Taxonomy" id="2803949"/>
    <lineage>
        <taxon>Bacteria</taxon>
        <taxon>Pseudomonadati</taxon>
        <taxon>Bacteroidota</taxon>
        <taxon>Cytophagia</taxon>
        <taxon>Cytophagales</taxon>
        <taxon>Fulvivirgaceae</taxon>
        <taxon>Fulvivirga</taxon>
    </lineage>
</organism>
<proteinExistence type="inferred from homology"/>
<dbReference type="InterPro" id="IPR000873">
    <property type="entry name" value="AMP-dep_synth/lig_dom"/>
</dbReference>
<evidence type="ECO:0000259" key="2">
    <source>
        <dbReference type="Pfam" id="PF00501"/>
    </source>
</evidence>
<dbReference type="Gene3D" id="3.40.50.12780">
    <property type="entry name" value="N-terminal domain of ligase-like"/>
    <property type="match status" value="1"/>
</dbReference>
<dbReference type="PANTHER" id="PTHR43201:SF8">
    <property type="entry name" value="ACYL-COA SYNTHETASE FAMILY MEMBER 3"/>
    <property type="match status" value="1"/>
</dbReference>
<accession>A0A937F622</accession>
<dbReference type="InterPro" id="IPR045851">
    <property type="entry name" value="AMP-bd_C_sf"/>
</dbReference>
<evidence type="ECO:0000256" key="1">
    <source>
        <dbReference type="ARBA" id="ARBA00006432"/>
    </source>
</evidence>
<protein>
    <submittedName>
        <fullName evidence="3">AMP-binding protein</fullName>
    </submittedName>
</protein>
<reference evidence="3" key="1">
    <citation type="submission" date="2021-01" db="EMBL/GenBank/DDBJ databases">
        <title>Fulvivirga kasyanovii gen. nov., sp nov., a novel member of the phylum Bacteroidetes isolated from seawater in a mussel farm.</title>
        <authorList>
            <person name="Zhao L.-H."/>
            <person name="Wang Z.-J."/>
        </authorList>
    </citation>
    <scope>NUCLEOTIDE SEQUENCE</scope>
    <source>
        <strain evidence="3">2943</strain>
    </source>
</reference>
<evidence type="ECO:0000313" key="4">
    <source>
        <dbReference type="Proteomes" id="UP000659388"/>
    </source>
</evidence>
<dbReference type="GO" id="GO:0031956">
    <property type="term" value="F:medium-chain fatty acid-CoA ligase activity"/>
    <property type="evidence" value="ECO:0007669"/>
    <property type="project" value="TreeGrafter"/>
</dbReference>
<evidence type="ECO:0000313" key="3">
    <source>
        <dbReference type="EMBL" id="MBL3655319.1"/>
    </source>
</evidence>
<dbReference type="InterPro" id="IPR042099">
    <property type="entry name" value="ANL_N_sf"/>
</dbReference>
<dbReference type="GO" id="GO:0006631">
    <property type="term" value="P:fatty acid metabolic process"/>
    <property type="evidence" value="ECO:0007669"/>
    <property type="project" value="TreeGrafter"/>
</dbReference>
<comment type="caution">
    <text evidence="3">The sequence shown here is derived from an EMBL/GenBank/DDBJ whole genome shotgun (WGS) entry which is preliminary data.</text>
</comment>
<dbReference type="EMBL" id="JAESIY010000002">
    <property type="protein sequence ID" value="MBL3655319.1"/>
    <property type="molecule type" value="Genomic_DNA"/>
</dbReference>
<sequence>MKDNNTPHIIINNKSLDLSNIGSFAISNPFEASTVSFIEEWLSGQPIFELQTSGSTGTPKKIKIKRSQMEASARQTMKALDISKGNALVCLDTTYIAGKMMLVRALIHQMDIIAVTPGANPLQGLTTPPDFAALVPLQVEAILTDEHSKKMLNSMKAIIIGGAPVSNHLAKQIESLQVAAYATYGMTETVSHIALKRLNGFEKNDTYVAFDEVKLSLDDRGCLTIQSAVTDGEKIITNDIVDLKTEHTFEWLGRIDNVINSGGVKIQSEKVERVIEKIFSELDISKRFFIAGIDDSKLGKKVVMVVESEHPLPETEINEQLKKMVSKYEIPKQIFYIASFAETKTGKVNRGVILKEINF</sequence>
<dbReference type="Gene3D" id="3.30.300.30">
    <property type="match status" value="1"/>
</dbReference>
<dbReference type="Pfam" id="PF00501">
    <property type="entry name" value="AMP-binding"/>
    <property type="match status" value="1"/>
</dbReference>
<keyword evidence="4" id="KW-1185">Reference proteome</keyword>
<name>A0A937F622_9BACT</name>
<dbReference type="PANTHER" id="PTHR43201">
    <property type="entry name" value="ACYL-COA SYNTHETASE"/>
    <property type="match status" value="1"/>
</dbReference>